<feature type="domain" description="LysM" evidence="6">
    <location>
        <begin position="396"/>
        <end position="442"/>
    </location>
</feature>
<dbReference type="PANTHER" id="PTHR34997:SF2">
    <property type="entry name" value="LYSM DOMAIN-CONTAINING PROTEIN-RELATED"/>
    <property type="match status" value="1"/>
</dbReference>
<dbReference type="SUPFAM" id="SSF54106">
    <property type="entry name" value="LysM domain"/>
    <property type="match status" value="4"/>
</dbReference>
<feature type="domain" description="LysM" evidence="6">
    <location>
        <begin position="315"/>
        <end position="361"/>
    </location>
</feature>
<evidence type="ECO:0000259" key="6">
    <source>
        <dbReference type="PROSITE" id="PS51782"/>
    </source>
</evidence>
<dbReference type="Proteomes" id="UP000537989">
    <property type="component" value="Unassembled WGS sequence"/>
</dbReference>
<reference evidence="7 8" key="1">
    <citation type="submission" date="2020-02" db="EMBL/GenBank/DDBJ databases">
        <title>Identification and distribution of gene clusters putatively required for synthesis of sphingolipid metabolism inhibitors in phylogenetically diverse species of the filamentous fungus Fusarium.</title>
        <authorList>
            <person name="Kim H.-S."/>
            <person name="Busman M."/>
            <person name="Brown D.W."/>
            <person name="Divon H."/>
            <person name="Uhlig S."/>
            <person name="Proctor R.H."/>
        </authorList>
    </citation>
    <scope>NUCLEOTIDE SEQUENCE [LARGE SCALE GENOMIC DNA]</scope>
    <source>
        <strain evidence="7 8">NRRL 2903</strain>
    </source>
</reference>
<evidence type="ECO:0000256" key="1">
    <source>
        <dbReference type="ARBA" id="ARBA00022669"/>
    </source>
</evidence>
<dbReference type="InterPro" id="IPR018392">
    <property type="entry name" value="LysM"/>
</dbReference>
<comment type="similarity">
    <text evidence="4">Belongs to the secreted LysM effector family.</text>
</comment>
<accession>A0AAN5Z8S9</accession>
<name>A0AAN5Z8S9_FUSAU</name>
<keyword evidence="1" id="KW-0147">Chitin-binding</keyword>
<proteinExistence type="inferred from homology"/>
<feature type="region of interest" description="Disordered" evidence="5">
    <location>
        <begin position="106"/>
        <end position="137"/>
    </location>
</feature>
<keyword evidence="3" id="KW-0843">Virulence</keyword>
<dbReference type="EMBL" id="JAAMOD010000164">
    <property type="protein sequence ID" value="KAF5237098.1"/>
    <property type="molecule type" value="Genomic_DNA"/>
</dbReference>
<dbReference type="InterPro" id="IPR052210">
    <property type="entry name" value="LysM1-like"/>
</dbReference>
<evidence type="ECO:0000256" key="3">
    <source>
        <dbReference type="ARBA" id="ARBA00023026"/>
    </source>
</evidence>
<evidence type="ECO:0000256" key="5">
    <source>
        <dbReference type="SAM" id="MobiDB-lite"/>
    </source>
</evidence>
<evidence type="ECO:0000256" key="4">
    <source>
        <dbReference type="ARBA" id="ARBA00044955"/>
    </source>
</evidence>
<sequence>MVRECTMFKSAFIIHGLMVLGTTALKGTRVRRDKTPDLPVHTDVASDCTYWDSAYDETYDCQFFLDGWWLKMEAFVSWNPSVGTDCSGLETGFSYCVEVNDGLPRESDVPKTTSNPSPPTVTVKPSPTGSAKPSPTQDGLIDTCSDFYFAQKGDTCAKIVSKYNTFDFADFFKWNPAVEKDCSGIWANTWYCVGIPGTATKKPVTTTTPTPTNGVSTPSPIQDGMVKNCNKFHKIMSTTTCTNIENYYKLPLKTFYEWNPSVGTSCTHLLVDYWVCVGVPGWAPPKATTTTKPTPSNGIETPSPIQSNMVKSCNKFHKITPTTTCPNIEKYYNLPLSTFYKWNPSVGTLCNALIVDYWVCVSVVGWTPPKATTTQPANGVATPSPVREKIVKDCKKFHLVADTTTCASIEKYYKITIAQLRKWNPTIDANCNGLWAKYWVCVSA</sequence>
<evidence type="ECO:0000313" key="8">
    <source>
        <dbReference type="Proteomes" id="UP000537989"/>
    </source>
</evidence>
<evidence type="ECO:0000256" key="2">
    <source>
        <dbReference type="ARBA" id="ARBA00022729"/>
    </source>
</evidence>
<dbReference type="Pfam" id="PF01476">
    <property type="entry name" value="LysM"/>
    <property type="match status" value="1"/>
</dbReference>
<dbReference type="PANTHER" id="PTHR34997">
    <property type="entry name" value="AM15"/>
    <property type="match status" value="1"/>
</dbReference>
<organism evidence="7 8">
    <name type="scientific">Fusarium austroamericanum</name>
    <dbReference type="NCBI Taxonomy" id="282268"/>
    <lineage>
        <taxon>Eukaryota</taxon>
        <taxon>Fungi</taxon>
        <taxon>Dikarya</taxon>
        <taxon>Ascomycota</taxon>
        <taxon>Pezizomycotina</taxon>
        <taxon>Sordariomycetes</taxon>
        <taxon>Hypocreomycetidae</taxon>
        <taxon>Hypocreales</taxon>
        <taxon>Nectriaceae</taxon>
        <taxon>Fusarium</taxon>
    </lineage>
</organism>
<protein>
    <recommendedName>
        <fullName evidence="6">LysM domain-containing protein</fullName>
    </recommendedName>
</protein>
<comment type="caution">
    <text evidence="7">The sequence shown here is derived from an EMBL/GenBank/DDBJ whole genome shotgun (WGS) entry which is preliminary data.</text>
</comment>
<gene>
    <name evidence="7" type="ORF">FAUST_6238</name>
</gene>
<dbReference type="PROSITE" id="PS51782">
    <property type="entry name" value="LYSM"/>
    <property type="match status" value="3"/>
</dbReference>
<dbReference type="SMART" id="SM00257">
    <property type="entry name" value="LysM"/>
    <property type="match status" value="4"/>
</dbReference>
<evidence type="ECO:0000313" key="7">
    <source>
        <dbReference type="EMBL" id="KAF5237098.1"/>
    </source>
</evidence>
<dbReference type="Gene3D" id="3.10.350.10">
    <property type="entry name" value="LysM domain"/>
    <property type="match status" value="4"/>
</dbReference>
<keyword evidence="8" id="KW-1185">Reference proteome</keyword>
<dbReference type="InterPro" id="IPR036779">
    <property type="entry name" value="LysM_dom_sf"/>
</dbReference>
<dbReference type="GO" id="GO:0008061">
    <property type="term" value="F:chitin binding"/>
    <property type="evidence" value="ECO:0007669"/>
    <property type="project" value="UniProtKB-KW"/>
</dbReference>
<dbReference type="AlphaFoldDB" id="A0AAN5Z8S9"/>
<keyword evidence="2" id="KW-0732">Signal</keyword>
<dbReference type="CDD" id="cd00118">
    <property type="entry name" value="LysM"/>
    <property type="match status" value="1"/>
</dbReference>
<feature type="domain" description="LysM" evidence="6">
    <location>
        <begin position="146"/>
        <end position="193"/>
    </location>
</feature>
<feature type="compositionally biased region" description="Low complexity" evidence="5">
    <location>
        <begin position="110"/>
        <end position="128"/>
    </location>
</feature>